<dbReference type="InterPro" id="IPR016161">
    <property type="entry name" value="Ald_DH/histidinol_DH"/>
</dbReference>
<dbReference type="GO" id="GO:0016491">
    <property type="term" value="F:oxidoreductase activity"/>
    <property type="evidence" value="ECO:0007669"/>
    <property type="project" value="InterPro"/>
</dbReference>
<dbReference type="SUPFAM" id="SSF53720">
    <property type="entry name" value="ALDH-like"/>
    <property type="match status" value="1"/>
</dbReference>
<accession>A0A428T021</accession>
<dbReference type="InterPro" id="IPR016162">
    <property type="entry name" value="Ald_DH_N"/>
</dbReference>
<keyword evidence="1" id="KW-1133">Transmembrane helix</keyword>
<name>A0A428T021_9HYPO</name>
<keyword evidence="3" id="KW-1185">Reference proteome</keyword>
<dbReference type="AlphaFoldDB" id="A0A428T021"/>
<feature type="transmembrane region" description="Helical" evidence="1">
    <location>
        <begin position="454"/>
        <end position="473"/>
    </location>
</feature>
<evidence type="ECO:0000313" key="3">
    <source>
        <dbReference type="Proteomes" id="UP000287144"/>
    </source>
</evidence>
<dbReference type="STRING" id="1325735.A0A428T021"/>
<evidence type="ECO:0000313" key="2">
    <source>
        <dbReference type="EMBL" id="RSL95378.1"/>
    </source>
</evidence>
<comment type="caution">
    <text evidence="2">The sequence shown here is derived from an EMBL/GenBank/DDBJ whole genome shotgun (WGS) entry which is preliminary data.</text>
</comment>
<keyword evidence="1" id="KW-0472">Membrane</keyword>
<keyword evidence="1" id="KW-0812">Transmembrane</keyword>
<organism evidence="2 3">
    <name type="scientific">Fusarium oligoseptatum</name>
    <dbReference type="NCBI Taxonomy" id="2604345"/>
    <lineage>
        <taxon>Eukaryota</taxon>
        <taxon>Fungi</taxon>
        <taxon>Dikarya</taxon>
        <taxon>Ascomycota</taxon>
        <taxon>Pezizomycotina</taxon>
        <taxon>Sordariomycetes</taxon>
        <taxon>Hypocreomycetidae</taxon>
        <taxon>Hypocreales</taxon>
        <taxon>Nectriaceae</taxon>
        <taxon>Fusarium</taxon>
        <taxon>Fusarium solani species complex</taxon>
    </lineage>
</organism>
<proteinExistence type="predicted"/>
<dbReference type="EMBL" id="NKCK01000153">
    <property type="protein sequence ID" value="RSL95378.1"/>
    <property type="molecule type" value="Genomic_DNA"/>
</dbReference>
<sequence>MASVLGLYCTVSAAWTEGRLENVLQRQKELASLHSNIKKSSASLIRAITEDLQITDKSAAEELQLTLDTIKTLYDSLDFPKSISQEVSIKNGASATDNLVALGPTLIDPSPYSPIASTLAPLAAAVAAGSAVIVLANKSTPTVTVELRRLIKESLDIEAIAVTDDDSADTRHQLGTNCTKKNPLIKILSPSSGISAAFVDRSVQDLEAVSTHLYHATINNPRHNPLRVPRLCFVDETLIADLEALLSRVGPKANESLTLTTGQDNAQALINALKSKFPSITRRTATKSSSQLPAIIALSTSDSLTAETISPVADLLTESNNGLLLIPTRSLDHGIDILSKINDNIPSQATYIFGAARSSFYVAAFSKTLQVFINAIPQWSLVAIAPSSSSVSDSQSLFSREDFSVNKPIIQEPLRPVREPAVRAKALWPFMSQTLRLGKIKQPKGGRLSYFERGLIVGLALTLVAISGTSVGIHRASQHFFKRV</sequence>
<dbReference type="Proteomes" id="UP000287144">
    <property type="component" value="Unassembled WGS sequence"/>
</dbReference>
<gene>
    <name evidence="2" type="ORF">CEP52_012115</name>
</gene>
<protein>
    <submittedName>
        <fullName evidence="2">Uncharacterized protein</fullName>
    </submittedName>
</protein>
<dbReference type="Gene3D" id="3.40.605.10">
    <property type="entry name" value="Aldehyde Dehydrogenase, Chain A, domain 1"/>
    <property type="match status" value="1"/>
</dbReference>
<reference evidence="2 3" key="1">
    <citation type="submission" date="2017-06" db="EMBL/GenBank/DDBJ databases">
        <title>Comparative genomic analysis of Ambrosia Fusariam Clade fungi.</title>
        <authorList>
            <person name="Stajich J.E."/>
            <person name="Carrillo J."/>
            <person name="Kijimoto T."/>
            <person name="Eskalen A."/>
            <person name="O'Donnell K."/>
            <person name="Kasson M."/>
        </authorList>
    </citation>
    <scope>NUCLEOTIDE SEQUENCE [LARGE SCALE GENOMIC DNA]</scope>
    <source>
        <strain evidence="2 3">NRRL62579</strain>
    </source>
</reference>
<evidence type="ECO:0000256" key="1">
    <source>
        <dbReference type="SAM" id="Phobius"/>
    </source>
</evidence>